<evidence type="ECO:0000313" key="2">
    <source>
        <dbReference type="Proteomes" id="UP000002309"/>
    </source>
</evidence>
<dbReference type="RefSeq" id="YP_002853967.1">
    <property type="nucleotide sequence ID" value="NC_012635.1"/>
</dbReference>
<proteinExistence type="predicted"/>
<dbReference type="EMBL" id="FJ839693">
    <property type="protein sequence ID" value="ACP30930.1"/>
    <property type="molecule type" value="Genomic_DNA"/>
</dbReference>
<dbReference type="Pfam" id="PF17613">
    <property type="entry name" value="motB"/>
    <property type="match status" value="1"/>
</dbReference>
<gene>
    <name evidence="1" type="primary">motB.1</name>
    <name evidence="1" type="ORF">RB51ORF012</name>
</gene>
<dbReference type="GeneID" id="7803627"/>
<name>C3V1Z8_BPR51</name>
<dbReference type="Proteomes" id="UP000002309">
    <property type="component" value="Segment"/>
</dbReference>
<dbReference type="InterPro" id="IPR020230">
    <property type="entry name" value="Tscrpt_reg_MotB"/>
</dbReference>
<sequence length="169" mass="18487">MNISTTATYILKDEKQVNWFEANNGSYSKFCELIGVTQGKGFTIVNAGPIFASTATASSVSFLRIKNLYGTISTVYITEQDFELLIEEAPVSTGLHFDMDIACMYGTLVKPIEPTDLLCKAVSIRRPFAGPVSGWVTDQWLEDGVELLNVVHAGDFSVVPRSAVINILN</sequence>
<protein>
    <submittedName>
        <fullName evidence="1">Uncharacterized protein motB.1</fullName>
    </submittedName>
</protein>
<accession>C3V1Z8</accession>
<organismHost>
    <name type="scientific">Escherichia coli</name>
    <dbReference type="NCBI Taxonomy" id="562"/>
</organismHost>
<dbReference type="OrthoDB" id="21520at10239"/>
<dbReference type="KEGG" id="vg:7803627"/>
<organism evidence="1 2">
    <name type="scientific">Enterobacteria phage RB51</name>
    <name type="common">Bacteriophage RB51</name>
    <dbReference type="NCBI Taxonomy" id="10693"/>
    <lineage>
        <taxon>Viruses</taxon>
        <taxon>Duplodnaviria</taxon>
        <taxon>Heunggongvirae</taxon>
        <taxon>Uroviricota</taxon>
        <taxon>Caudoviricetes</taxon>
        <taxon>Pantevenvirales</taxon>
        <taxon>Straboviridae</taxon>
        <taxon>Tevenvirinae</taxon>
        <taxon>Tequatrovirus</taxon>
        <taxon>Tequatrovirus RB51</taxon>
    </lineage>
</organism>
<reference evidence="1 2" key="1">
    <citation type="submission" date="2009-03" db="EMBL/GenBank/DDBJ databases">
        <authorList>
            <person name="Nolan J.M."/>
            <person name="Rowe R.D."/>
            <person name="Timpte C.S."/>
            <person name="Schluchter W.M."/>
        </authorList>
    </citation>
    <scope>NUCLEOTIDE SEQUENCE [LARGE SCALE GENOMIC DNA]</scope>
</reference>
<evidence type="ECO:0000313" key="1">
    <source>
        <dbReference type="EMBL" id="ACP30930.1"/>
    </source>
</evidence>
<keyword evidence="2" id="KW-1185">Reference proteome</keyword>